<dbReference type="EMBL" id="LBVW01000012">
    <property type="protein sequence ID" value="KKQ93432.1"/>
    <property type="molecule type" value="Genomic_DNA"/>
</dbReference>
<evidence type="ECO:0000313" key="2">
    <source>
        <dbReference type="Proteomes" id="UP000034932"/>
    </source>
</evidence>
<dbReference type="STRING" id="1618573.UT19_C0012G0021"/>
<proteinExistence type="predicted"/>
<accession>A0A0G0LQV1</accession>
<reference evidence="1 2" key="1">
    <citation type="journal article" date="2015" name="Nature">
        <title>rRNA introns, odd ribosomes, and small enigmatic genomes across a large radiation of phyla.</title>
        <authorList>
            <person name="Brown C.T."/>
            <person name="Hug L.A."/>
            <person name="Thomas B.C."/>
            <person name="Sharon I."/>
            <person name="Castelle C.J."/>
            <person name="Singh A."/>
            <person name="Wilkins M.J."/>
            <person name="Williams K.H."/>
            <person name="Banfield J.F."/>
        </authorList>
    </citation>
    <scope>NUCLEOTIDE SEQUENCE [LARGE SCALE GENOMIC DNA]</scope>
</reference>
<sequence>MERNNNIPNTELNKYPELLPPMGRNGAETFDKMYENNNLIDYILSKSDLKKGNFLLTLGAVGGGGAGKKVMEFIKEIESRSIPYSVMAMKNYLSSNPLISFSEKASIYQVDDKTGSWEILTQRCFETMRDILEPISTVVSFGPRTPNLEAARKLGFTNIFAIDGAVPDKWESVVGASGFPDTAYYLPAYQACTYLTTCGWERAWFPPLQTLPPFTKVEVKSQPFSKQFVKELIDLRSITPQSARNKLVQTGRYPDLIGDELLVVPTMDKVYLNPQALVANGKWLTTEQFGQCISFVNELIVGLSQLSKKTILYLPDEIREMAQPTINKFISGNLKIVARDYIPNNEYLLLRKAGVSIGRAPLCVSTAEELGMGNPFVICPVPARTNDGISYMTEAEAFEVFKKIDAAKCINLGESVSDAILEIAEIKRLL</sequence>
<dbReference type="Proteomes" id="UP000034932">
    <property type="component" value="Unassembled WGS sequence"/>
</dbReference>
<protein>
    <submittedName>
        <fullName evidence="1">Uncharacterized protein</fullName>
    </submittedName>
</protein>
<dbReference type="PATRIC" id="fig|1618573.3.peg.784"/>
<evidence type="ECO:0000313" key="1">
    <source>
        <dbReference type="EMBL" id="KKQ93432.1"/>
    </source>
</evidence>
<organism evidence="1 2">
    <name type="scientific">Candidatus Woesebacteria bacterium GW2011_GWB1_39_10b</name>
    <dbReference type="NCBI Taxonomy" id="1618573"/>
    <lineage>
        <taxon>Bacteria</taxon>
        <taxon>Candidatus Woeseibacteriota</taxon>
    </lineage>
</organism>
<dbReference type="AlphaFoldDB" id="A0A0G0LQV1"/>
<name>A0A0G0LQV1_9BACT</name>
<gene>
    <name evidence="1" type="ORF">UT19_C0012G0021</name>
</gene>
<comment type="caution">
    <text evidence="1">The sequence shown here is derived from an EMBL/GenBank/DDBJ whole genome shotgun (WGS) entry which is preliminary data.</text>
</comment>